<sequence>MRAALSAIAARASLAHFPQTPRKWSRVGKTTTAKGGIGPAQTIRLKSGKRLEYWIFRVFIAKAQSGSGFSHGRGQQAPKKIFPESTQKVLPFVIKTALAFLCGNRSRFK</sequence>
<proteinExistence type="predicted"/>
<dbReference type="EMBL" id="JAMXQU010000007">
    <property type="protein sequence ID" value="MCO6160414.1"/>
    <property type="molecule type" value="Genomic_DNA"/>
</dbReference>
<keyword evidence="2" id="KW-1185">Reference proteome</keyword>
<organism evidence="1 2">
    <name type="scientific">Asaia lannensis NBRC 102526</name>
    <dbReference type="NCBI Taxonomy" id="1307926"/>
    <lineage>
        <taxon>Bacteria</taxon>
        <taxon>Pseudomonadati</taxon>
        <taxon>Pseudomonadota</taxon>
        <taxon>Alphaproteobacteria</taxon>
        <taxon>Acetobacterales</taxon>
        <taxon>Acetobacteraceae</taxon>
        <taxon>Asaia</taxon>
    </lineage>
</organism>
<evidence type="ECO:0000313" key="2">
    <source>
        <dbReference type="Proteomes" id="UP001523401"/>
    </source>
</evidence>
<dbReference type="RefSeq" id="WP_222546963.1">
    <property type="nucleotide sequence ID" value="NZ_BAPW01000015.1"/>
</dbReference>
<evidence type="ECO:0000313" key="1">
    <source>
        <dbReference type="EMBL" id="MCO6160414.1"/>
    </source>
</evidence>
<name>A0ABT1CHS6_9PROT</name>
<evidence type="ECO:0008006" key="3">
    <source>
        <dbReference type="Google" id="ProtNLM"/>
    </source>
</evidence>
<dbReference type="Proteomes" id="UP001523401">
    <property type="component" value="Unassembled WGS sequence"/>
</dbReference>
<gene>
    <name evidence="1" type="ORF">NF685_10285</name>
</gene>
<accession>A0ABT1CHS6</accession>
<protein>
    <recommendedName>
        <fullName evidence="3">Transposase</fullName>
    </recommendedName>
</protein>
<comment type="caution">
    <text evidence="1">The sequence shown here is derived from an EMBL/GenBank/DDBJ whole genome shotgun (WGS) entry which is preliminary data.</text>
</comment>
<reference evidence="1 2" key="1">
    <citation type="submission" date="2022-06" db="EMBL/GenBank/DDBJ databases">
        <title>Whole-genome of Asaia lannensis strain LMG 27011T.</title>
        <authorList>
            <person name="Sombolestani A."/>
        </authorList>
    </citation>
    <scope>NUCLEOTIDE SEQUENCE [LARGE SCALE GENOMIC DNA]</scope>
    <source>
        <strain evidence="1 2">NBRC 102526</strain>
    </source>
</reference>